<sequence length="405" mass="43673">MLELPGPEAAVEGEAVDEDQRLAPPRRTEEETASVVLHEARTRHGTRARGPRARDPRGPPAAARLRDRKRDSEGGLMAQTTGGAPYGQGVARILRAVPPVSEPAIDPSELAGRAGLDDRDVPGVEAAMGVLGVLGVLDLETGPGGEPLFRAATSIAHGCILSLAEHLDQGLDVLLNWGRAEAGADTSAGGEAVLSGPRFLFAVENRRFAERGASAPPLASAEIVQAVIKEEARGGESRYLVQYDARSRQYQLIGGHRRPDDLTIGHTMVRELEEELTDFSFDHDGDTLTELQRFERLMVSRTSGVLTRYRIVVFHLRTRRPRLLLGPADRWISERELNTGRADDGRRILFSAPTELAGGLAGLEPSLPAAGAGSHGWGFLRRHPWEAMGLVLGLLGLAVSVLQLR</sequence>
<organism evidence="2 3">
    <name type="scientific">Streptomyces spongiicola</name>
    <dbReference type="NCBI Taxonomy" id="1690221"/>
    <lineage>
        <taxon>Bacteria</taxon>
        <taxon>Bacillati</taxon>
        <taxon>Actinomycetota</taxon>
        <taxon>Actinomycetes</taxon>
        <taxon>Kitasatosporales</taxon>
        <taxon>Streptomycetaceae</taxon>
        <taxon>Streptomyces</taxon>
    </lineage>
</organism>
<dbReference type="EMBL" id="BGZL01000010">
    <property type="protein sequence ID" value="GBQ02359.1"/>
    <property type="molecule type" value="Genomic_DNA"/>
</dbReference>
<accession>A0A388T0S2</accession>
<protein>
    <recommendedName>
        <fullName evidence="4">Nudix hydrolase domain-containing protein</fullName>
    </recommendedName>
</protein>
<proteinExistence type="predicted"/>
<feature type="compositionally biased region" description="Basic and acidic residues" evidence="1">
    <location>
        <begin position="18"/>
        <end position="30"/>
    </location>
</feature>
<gene>
    <name evidence="2" type="ORF">SSP531S_38180</name>
</gene>
<feature type="compositionally biased region" description="Low complexity" evidence="1">
    <location>
        <begin position="1"/>
        <end position="13"/>
    </location>
</feature>
<reference evidence="2 3" key="1">
    <citation type="submission" date="2018-07" db="EMBL/GenBank/DDBJ databases">
        <title>Whole Genome Shotgun Sequence of Streptomyces spongiicola strain 531S.</title>
        <authorList>
            <person name="Dohra H."/>
            <person name="Kodani S."/>
        </authorList>
    </citation>
    <scope>NUCLEOTIDE SEQUENCE [LARGE SCALE GENOMIC DNA]</scope>
    <source>
        <strain evidence="2 3">531S</strain>
    </source>
</reference>
<name>A0A388T0S2_9ACTN</name>
<evidence type="ECO:0000256" key="1">
    <source>
        <dbReference type="SAM" id="MobiDB-lite"/>
    </source>
</evidence>
<dbReference type="InterPro" id="IPR015797">
    <property type="entry name" value="NUDIX_hydrolase-like_dom_sf"/>
</dbReference>
<dbReference type="Proteomes" id="UP000265354">
    <property type="component" value="Unassembled WGS sequence"/>
</dbReference>
<feature type="region of interest" description="Disordered" evidence="1">
    <location>
        <begin position="1"/>
        <end position="84"/>
    </location>
</feature>
<dbReference type="SUPFAM" id="SSF55811">
    <property type="entry name" value="Nudix"/>
    <property type="match status" value="1"/>
</dbReference>
<evidence type="ECO:0000313" key="2">
    <source>
        <dbReference type="EMBL" id="GBQ02359.1"/>
    </source>
</evidence>
<feature type="compositionally biased region" description="Basic and acidic residues" evidence="1">
    <location>
        <begin position="64"/>
        <end position="73"/>
    </location>
</feature>
<evidence type="ECO:0000313" key="3">
    <source>
        <dbReference type="Proteomes" id="UP000265354"/>
    </source>
</evidence>
<comment type="caution">
    <text evidence="2">The sequence shown here is derived from an EMBL/GenBank/DDBJ whole genome shotgun (WGS) entry which is preliminary data.</text>
</comment>
<dbReference type="AlphaFoldDB" id="A0A388T0S2"/>
<evidence type="ECO:0008006" key="4">
    <source>
        <dbReference type="Google" id="ProtNLM"/>
    </source>
</evidence>
<feature type="compositionally biased region" description="Basic residues" evidence="1">
    <location>
        <begin position="41"/>
        <end position="51"/>
    </location>
</feature>